<dbReference type="Gene3D" id="3.10.310.30">
    <property type="match status" value="1"/>
</dbReference>
<proteinExistence type="predicted"/>
<feature type="domain" description="DDH" evidence="1">
    <location>
        <begin position="28"/>
        <end position="174"/>
    </location>
</feature>
<dbReference type="AlphaFoldDB" id="A0A4S2EYU3"/>
<sequence length="348" mass="37254">MRITGNPSHVKQLEAFELLTRMIEGAQKIVLCAHTGPDGDALGSVLAMGAIIREAFDEDKDVACLLADESAIPATYEFLPEAKSFVRPSQYEEDPDLFIALDLPCASRLAAARPIMERSATVAVVDHHPADGSFGEPHIERTDAAATGVVVAEYALFLGTPITSEIATDLFCAIQTDTGRFMYQNANPEAFKIASLLVDSGADPSEISLHVYQSFRLPYLHLESIVMGRIVTLDHGRIAYSYATRRDLERTGAKDDECDGLIDVVRSVRGSEVALFLKEGSTPGIVRGNLRAKGDLDVSGIARAMGGGGHKAAAGFSVEGTVDDVFARVFPLLRALVAKSSSKNEAAS</sequence>
<dbReference type="Gene3D" id="3.90.1640.10">
    <property type="entry name" value="inorganic pyrophosphatase (n-terminal core)"/>
    <property type="match status" value="1"/>
</dbReference>
<dbReference type="Proteomes" id="UP000310263">
    <property type="component" value="Unassembled WGS sequence"/>
</dbReference>
<dbReference type="InterPro" id="IPR003156">
    <property type="entry name" value="DHHA1_dom"/>
</dbReference>
<organism evidence="3 4">
    <name type="scientific">Muricaecibacterium torontonense</name>
    <dbReference type="NCBI Taxonomy" id="3032871"/>
    <lineage>
        <taxon>Bacteria</taxon>
        <taxon>Bacillati</taxon>
        <taxon>Actinomycetota</taxon>
        <taxon>Coriobacteriia</taxon>
        <taxon>Coriobacteriales</taxon>
        <taxon>Atopobiaceae</taxon>
        <taxon>Muricaecibacterium</taxon>
    </lineage>
</organism>
<dbReference type="Pfam" id="PF01368">
    <property type="entry name" value="DHH"/>
    <property type="match status" value="1"/>
</dbReference>
<gene>
    <name evidence="3" type="ORF">E5334_06740</name>
</gene>
<dbReference type="PANTHER" id="PTHR47618">
    <property type="entry name" value="BIFUNCTIONAL OLIGORIBONUCLEASE AND PAP PHOSPHATASE NRNA"/>
    <property type="match status" value="1"/>
</dbReference>
<dbReference type="Pfam" id="PF02272">
    <property type="entry name" value="DHHA1"/>
    <property type="match status" value="1"/>
</dbReference>
<reference evidence="3 4" key="1">
    <citation type="submission" date="2019-04" db="EMBL/GenBank/DDBJ databases">
        <title>Microbes associate with the intestines of laboratory mice.</title>
        <authorList>
            <person name="Navarre W."/>
            <person name="Wong E."/>
            <person name="Huang K."/>
            <person name="Tropini C."/>
            <person name="Ng K."/>
            <person name="Yu B."/>
        </authorList>
    </citation>
    <scope>NUCLEOTIDE SEQUENCE [LARGE SCALE GENOMIC DNA]</scope>
    <source>
        <strain evidence="3 4">NM07_P-09</strain>
    </source>
</reference>
<name>A0A4S2EYU3_9ACTN</name>
<accession>A0A4S2EYU3</accession>
<evidence type="ECO:0000313" key="4">
    <source>
        <dbReference type="Proteomes" id="UP000310263"/>
    </source>
</evidence>
<evidence type="ECO:0000259" key="2">
    <source>
        <dbReference type="Pfam" id="PF02272"/>
    </source>
</evidence>
<comment type="caution">
    <text evidence="3">The sequence shown here is derived from an EMBL/GenBank/DDBJ whole genome shotgun (WGS) entry which is preliminary data.</text>
</comment>
<dbReference type="SUPFAM" id="SSF64182">
    <property type="entry name" value="DHH phosphoesterases"/>
    <property type="match status" value="1"/>
</dbReference>
<evidence type="ECO:0000259" key="1">
    <source>
        <dbReference type="Pfam" id="PF01368"/>
    </source>
</evidence>
<dbReference type="InterPro" id="IPR051319">
    <property type="entry name" value="Oligoribo/pAp-PDE_c-di-AMP_PDE"/>
</dbReference>
<feature type="domain" description="DHHA1" evidence="2">
    <location>
        <begin position="239"/>
        <end position="320"/>
    </location>
</feature>
<dbReference type="GO" id="GO:0003676">
    <property type="term" value="F:nucleic acid binding"/>
    <property type="evidence" value="ECO:0007669"/>
    <property type="project" value="InterPro"/>
</dbReference>
<dbReference type="InterPro" id="IPR001667">
    <property type="entry name" value="DDH_dom"/>
</dbReference>
<dbReference type="PANTHER" id="PTHR47618:SF1">
    <property type="entry name" value="BIFUNCTIONAL OLIGORIBONUCLEASE AND PAP PHOSPHATASE NRNA"/>
    <property type="match status" value="1"/>
</dbReference>
<dbReference type="EMBL" id="SRYE01000004">
    <property type="protein sequence ID" value="TGY61698.1"/>
    <property type="molecule type" value="Genomic_DNA"/>
</dbReference>
<protein>
    <submittedName>
        <fullName evidence="3">Bifunctional oligoribonuclease/PAP phosphatase NrnA</fullName>
    </submittedName>
</protein>
<evidence type="ECO:0000313" key="3">
    <source>
        <dbReference type="EMBL" id="TGY61698.1"/>
    </source>
</evidence>
<dbReference type="InterPro" id="IPR038763">
    <property type="entry name" value="DHH_sf"/>
</dbReference>
<dbReference type="OrthoDB" id="9803668at2"/>
<keyword evidence="4" id="KW-1185">Reference proteome</keyword>
<dbReference type="RefSeq" id="WP_136012831.1">
    <property type="nucleotide sequence ID" value="NZ_SRYE01000004.1"/>
</dbReference>